<evidence type="ECO:0000256" key="1">
    <source>
        <dbReference type="SAM" id="MobiDB-lite"/>
    </source>
</evidence>
<feature type="region of interest" description="Disordered" evidence="1">
    <location>
        <begin position="1"/>
        <end position="137"/>
    </location>
</feature>
<keyword evidence="4" id="KW-1185">Reference proteome</keyword>
<feature type="region of interest" description="Disordered" evidence="1">
    <location>
        <begin position="393"/>
        <end position="424"/>
    </location>
</feature>
<gene>
    <name evidence="3" type="ORF">SASPL_118068</name>
</gene>
<reference evidence="3" key="2">
    <citation type="submission" date="2020-08" db="EMBL/GenBank/DDBJ databases">
        <title>Plant Genome Project.</title>
        <authorList>
            <person name="Zhang R.-G."/>
        </authorList>
    </citation>
    <scope>NUCLEOTIDE SEQUENCE</scope>
    <source>
        <strain evidence="3">Huo1</strain>
        <tissue evidence="3">Leaf</tissue>
    </source>
</reference>
<comment type="caution">
    <text evidence="3">The sequence shown here is derived from an EMBL/GenBank/DDBJ whole genome shotgun (WGS) entry which is preliminary data.</text>
</comment>
<feature type="compositionally biased region" description="Basic and acidic residues" evidence="1">
    <location>
        <begin position="64"/>
        <end position="90"/>
    </location>
</feature>
<evidence type="ECO:0000313" key="3">
    <source>
        <dbReference type="EMBL" id="KAG6421512.1"/>
    </source>
</evidence>
<sequence>MSLESPSRNPPKPENEGEKGHGSSVANPSPEGGLDSSNLSPVAEVEVELHSSNDGSMSNPNSSKTDRRPPTDADDPKVERRTKMRLDRSVSLKPPLPPKEKAAASSSKSNLSSQVEILRDKPPFEIPVPRPRNPLREDDTFTTRIHYNGVMETLERGGKRYVNGECDYIHKCDMDKWSKLEVDDALEKRGVDVSGLEYFYLWPRMALENGLVLLFDNQSAIDMANLGVKYGVVDVYAVQVGGMVIDAPEGPEMPMSQLTQEEVQNQMEEERWDCNENLSPVRVTGTGARMEDGEFDTEITVAVFVVKKDTTRGDVPKPLMLPMRLMGPKSKVAPTAVVAGIAAGSRPMHFKRFVGVLQGWGKPDEELVFFDDCVGKKESGIKIESISSTEKTVPQIDDPCYSSLPQIDKDQATLQSDKGRPASS</sequence>
<proteinExistence type="predicted"/>
<dbReference type="Pfam" id="PF26130">
    <property type="entry name" value="PB1-like"/>
    <property type="match status" value="1"/>
</dbReference>
<feature type="compositionally biased region" description="Basic and acidic residues" evidence="1">
    <location>
        <begin position="11"/>
        <end position="21"/>
    </location>
</feature>
<name>A0A8X8ZY48_SALSN</name>
<feature type="domain" description="PB1-like" evidence="2">
    <location>
        <begin position="138"/>
        <end position="237"/>
    </location>
</feature>
<evidence type="ECO:0000313" key="4">
    <source>
        <dbReference type="Proteomes" id="UP000298416"/>
    </source>
</evidence>
<dbReference type="EMBL" id="PNBA02000006">
    <property type="protein sequence ID" value="KAG6421512.1"/>
    <property type="molecule type" value="Genomic_DNA"/>
</dbReference>
<feature type="compositionally biased region" description="Basic and acidic residues" evidence="1">
    <location>
        <begin position="407"/>
        <end position="424"/>
    </location>
</feature>
<dbReference type="InterPro" id="IPR058594">
    <property type="entry name" value="PB1-like_dom_pln"/>
</dbReference>
<reference evidence="3" key="1">
    <citation type="submission" date="2018-01" db="EMBL/GenBank/DDBJ databases">
        <authorList>
            <person name="Mao J.F."/>
        </authorList>
    </citation>
    <scope>NUCLEOTIDE SEQUENCE</scope>
    <source>
        <strain evidence="3">Huo1</strain>
        <tissue evidence="3">Leaf</tissue>
    </source>
</reference>
<dbReference type="AlphaFoldDB" id="A0A8X8ZY48"/>
<dbReference type="Proteomes" id="UP000298416">
    <property type="component" value="Unassembled WGS sequence"/>
</dbReference>
<feature type="compositionally biased region" description="Polar residues" evidence="1">
    <location>
        <begin position="50"/>
        <end position="63"/>
    </location>
</feature>
<organism evidence="3">
    <name type="scientific">Salvia splendens</name>
    <name type="common">Scarlet sage</name>
    <dbReference type="NCBI Taxonomy" id="180675"/>
    <lineage>
        <taxon>Eukaryota</taxon>
        <taxon>Viridiplantae</taxon>
        <taxon>Streptophyta</taxon>
        <taxon>Embryophyta</taxon>
        <taxon>Tracheophyta</taxon>
        <taxon>Spermatophyta</taxon>
        <taxon>Magnoliopsida</taxon>
        <taxon>eudicotyledons</taxon>
        <taxon>Gunneridae</taxon>
        <taxon>Pentapetalae</taxon>
        <taxon>asterids</taxon>
        <taxon>lamiids</taxon>
        <taxon>Lamiales</taxon>
        <taxon>Lamiaceae</taxon>
        <taxon>Nepetoideae</taxon>
        <taxon>Mentheae</taxon>
        <taxon>Salviinae</taxon>
        <taxon>Salvia</taxon>
        <taxon>Salvia subgen. Calosphace</taxon>
        <taxon>core Calosphace</taxon>
    </lineage>
</organism>
<evidence type="ECO:0000259" key="2">
    <source>
        <dbReference type="Pfam" id="PF26130"/>
    </source>
</evidence>
<protein>
    <recommendedName>
        <fullName evidence="2">PB1-like domain-containing protein</fullName>
    </recommendedName>
</protein>
<accession>A0A8X8ZY48</accession>
<feature type="compositionally biased region" description="Low complexity" evidence="1">
    <location>
        <begin position="103"/>
        <end position="113"/>
    </location>
</feature>